<protein>
    <recommendedName>
        <fullName evidence="3">peptide-methionine (R)-S-oxide reductase</fullName>
        <ecNumber evidence="3">1.8.4.12</ecNumber>
    </recommendedName>
</protein>
<comment type="catalytic activity">
    <reaction evidence="7">
        <text>L-methionyl-[protein] + [thioredoxin]-disulfide + H2O = L-methionyl-(R)-S-oxide-[protein] + [thioredoxin]-dithiol</text>
        <dbReference type="Rhea" id="RHEA:24164"/>
        <dbReference type="Rhea" id="RHEA-COMP:10698"/>
        <dbReference type="Rhea" id="RHEA-COMP:10700"/>
        <dbReference type="Rhea" id="RHEA-COMP:12313"/>
        <dbReference type="Rhea" id="RHEA-COMP:12314"/>
        <dbReference type="ChEBI" id="CHEBI:15377"/>
        <dbReference type="ChEBI" id="CHEBI:16044"/>
        <dbReference type="ChEBI" id="CHEBI:29950"/>
        <dbReference type="ChEBI" id="CHEBI:45764"/>
        <dbReference type="ChEBI" id="CHEBI:50058"/>
        <dbReference type="EC" id="1.8.4.12"/>
    </reaction>
</comment>
<dbReference type="NCBIfam" id="TIGR00357">
    <property type="entry name" value="peptide-methionine (R)-S-oxide reductase MsrB"/>
    <property type="match status" value="1"/>
</dbReference>
<dbReference type="Proteomes" id="UP000199036">
    <property type="component" value="Unassembled WGS sequence"/>
</dbReference>
<name>A0A1I5G9B0_9FLAO</name>
<reference evidence="11" key="1">
    <citation type="submission" date="2016-10" db="EMBL/GenBank/DDBJ databases">
        <authorList>
            <person name="Varghese N."/>
            <person name="Submissions S."/>
        </authorList>
    </citation>
    <scope>NUCLEOTIDE SEQUENCE [LARGE SCALE GENOMIC DNA]</scope>
    <source>
        <strain evidence="11">DS-12</strain>
    </source>
</reference>
<keyword evidence="5" id="KW-0862">Zinc</keyword>
<organism evidence="10 11">
    <name type="scientific">Paenimyroides ummariense</name>
    <dbReference type="NCBI Taxonomy" id="913024"/>
    <lineage>
        <taxon>Bacteria</taxon>
        <taxon>Pseudomonadati</taxon>
        <taxon>Bacteroidota</taxon>
        <taxon>Flavobacteriia</taxon>
        <taxon>Flavobacteriales</taxon>
        <taxon>Flavobacteriaceae</taxon>
        <taxon>Paenimyroides</taxon>
    </lineage>
</organism>
<dbReference type="GO" id="GO:0005737">
    <property type="term" value="C:cytoplasm"/>
    <property type="evidence" value="ECO:0007669"/>
    <property type="project" value="TreeGrafter"/>
</dbReference>
<dbReference type="STRING" id="913024.SAMN05421741_13714"/>
<dbReference type="GO" id="GO:0046872">
    <property type="term" value="F:metal ion binding"/>
    <property type="evidence" value="ECO:0007669"/>
    <property type="project" value="UniProtKB-KW"/>
</dbReference>
<dbReference type="FunFam" id="2.170.150.20:FF:000001">
    <property type="entry name" value="Peptide methionine sulfoxide reductase MsrB"/>
    <property type="match status" value="1"/>
</dbReference>
<dbReference type="EMBL" id="FOVI01000037">
    <property type="protein sequence ID" value="SFO32625.1"/>
    <property type="molecule type" value="Genomic_DNA"/>
</dbReference>
<keyword evidence="6" id="KW-0560">Oxidoreductase</keyword>
<sequence>MKKTINIALTCLCFLFFIQPAIAQPNQFKADNPYYSRTDTKALNVSNEIWKKILSKELYKVAREGATEQAFTGSLYRNETKGTYYCAVCGNGLFLSTAKFASACGWPSFYEPLRAKSVLYKKDSSHNMVRTEVVCGRCGSHLGHIFDDGPEPTGKRFCMNSVSLDFEPSVTPKKIGSF</sequence>
<evidence type="ECO:0000256" key="5">
    <source>
        <dbReference type="ARBA" id="ARBA00022833"/>
    </source>
</evidence>
<proteinExistence type="inferred from homology"/>
<evidence type="ECO:0000259" key="9">
    <source>
        <dbReference type="PROSITE" id="PS51790"/>
    </source>
</evidence>
<dbReference type="GO" id="GO:0006979">
    <property type="term" value="P:response to oxidative stress"/>
    <property type="evidence" value="ECO:0007669"/>
    <property type="project" value="InterPro"/>
</dbReference>
<dbReference type="PROSITE" id="PS51790">
    <property type="entry name" value="MSRB"/>
    <property type="match status" value="1"/>
</dbReference>
<evidence type="ECO:0000256" key="7">
    <source>
        <dbReference type="ARBA" id="ARBA00048488"/>
    </source>
</evidence>
<dbReference type="RefSeq" id="WP_091526269.1">
    <property type="nucleotide sequence ID" value="NZ_FOVI01000037.1"/>
</dbReference>
<gene>
    <name evidence="10" type="ORF">SAMN05421741_13714</name>
</gene>
<dbReference type="PANTHER" id="PTHR10173">
    <property type="entry name" value="METHIONINE SULFOXIDE REDUCTASE"/>
    <property type="match status" value="1"/>
</dbReference>
<evidence type="ECO:0000256" key="3">
    <source>
        <dbReference type="ARBA" id="ARBA00012499"/>
    </source>
</evidence>
<dbReference type="OrthoDB" id="4174719at2"/>
<evidence type="ECO:0000313" key="10">
    <source>
        <dbReference type="EMBL" id="SFO32625.1"/>
    </source>
</evidence>
<keyword evidence="4" id="KW-0479">Metal-binding</keyword>
<dbReference type="PANTHER" id="PTHR10173:SF52">
    <property type="entry name" value="METHIONINE-R-SULFOXIDE REDUCTASE B1"/>
    <property type="match status" value="1"/>
</dbReference>
<dbReference type="GO" id="GO:0033743">
    <property type="term" value="F:peptide-methionine (R)-S-oxide reductase activity"/>
    <property type="evidence" value="ECO:0007669"/>
    <property type="project" value="UniProtKB-EC"/>
</dbReference>
<keyword evidence="11" id="KW-1185">Reference proteome</keyword>
<feature type="domain" description="MsrB" evidence="9">
    <location>
        <begin position="47"/>
        <end position="169"/>
    </location>
</feature>
<dbReference type="EC" id="1.8.4.12" evidence="3"/>
<evidence type="ECO:0000256" key="6">
    <source>
        <dbReference type="ARBA" id="ARBA00023002"/>
    </source>
</evidence>
<dbReference type="Gene3D" id="2.170.150.20">
    <property type="entry name" value="Peptide methionine sulfoxide reductase"/>
    <property type="match status" value="1"/>
</dbReference>
<dbReference type="InterPro" id="IPR028427">
    <property type="entry name" value="Met_Sox_Rdtase_MsrB"/>
</dbReference>
<dbReference type="InterPro" id="IPR002579">
    <property type="entry name" value="Met_Sox_Rdtase_MsrB_dom"/>
</dbReference>
<comment type="cofactor">
    <cofactor evidence="1">
        <name>Zn(2+)</name>
        <dbReference type="ChEBI" id="CHEBI:29105"/>
    </cofactor>
</comment>
<evidence type="ECO:0000256" key="8">
    <source>
        <dbReference type="SAM" id="SignalP"/>
    </source>
</evidence>
<dbReference type="InterPro" id="IPR011057">
    <property type="entry name" value="Mss4-like_sf"/>
</dbReference>
<feature type="signal peptide" evidence="8">
    <location>
        <begin position="1"/>
        <end position="23"/>
    </location>
</feature>
<feature type="chain" id="PRO_5011613099" description="peptide-methionine (R)-S-oxide reductase" evidence="8">
    <location>
        <begin position="24"/>
        <end position="178"/>
    </location>
</feature>
<dbReference type="SUPFAM" id="SSF51316">
    <property type="entry name" value="Mss4-like"/>
    <property type="match status" value="1"/>
</dbReference>
<evidence type="ECO:0000256" key="2">
    <source>
        <dbReference type="ARBA" id="ARBA00007174"/>
    </source>
</evidence>
<keyword evidence="8" id="KW-0732">Signal</keyword>
<dbReference type="Pfam" id="PF01641">
    <property type="entry name" value="SelR"/>
    <property type="match status" value="1"/>
</dbReference>
<dbReference type="AlphaFoldDB" id="A0A1I5G9B0"/>
<evidence type="ECO:0000256" key="1">
    <source>
        <dbReference type="ARBA" id="ARBA00001947"/>
    </source>
</evidence>
<evidence type="ECO:0000256" key="4">
    <source>
        <dbReference type="ARBA" id="ARBA00022723"/>
    </source>
</evidence>
<comment type="similarity">
    <text evidence="2">Belongs to the MsrB Met sulfoxide reductase family.</text>
</comment>
<evidence type="ECO:0000313" key="11">
    <source>
        <dbReference type="Proteomes" id="UP000199036"/>
    </source>
</evidence>
<accession>A0A1I5G9B0</accession>
<dbReference type="GO" id="GO:0030091">
    <property type="term" value="P:protein repair"/>
    <property type="evidence" value="ECO:0007669"/>
    <property type="project" value="InterPro"/>
</dbReference>